<evidence type="ECO:0000313" key="2">
    <source>
        <dbReference type="EMBL" id="KSU76797.1"/>
    </source>
</evidence>
<gene>
    <name evidence="2" type="ORF">AS031_09370</name>
</gene>
<dbReference type="InterPro" id="IPR019587">
    <property type="entry name" value="Polyketide_cyclase/dehydratase"/>
</dbReference>
<accession>A0A0V8IPS9</accession>
<evidence type="ECO:0000313" key="3">
    <source>
        <dbReference type="Proteomes" id="UP000053199"/>
    </source>
</evidence>
<dbReference type="STRING" id="993070.AS031_09370"/>
<dbReference type="Pfam" id="PF10604">
    <property type="entry name" value="Polyketide_cyc2"/>
    <property type="match status" value="1"/>
</dbReference>
<dbReference type="SUPFAM" id="SSF55961">
    <property type="entry name" value="Bet v1-like"/>
    <property type="match status" value="1"/>
</dbReference>
<proteinExistence type="predicted"/>
<dbReference type="OrthoDB" id="197829at2"/>
<feature type="region of interest" description="Disordered" evidence="1">
    <location>
        <begin position="155"/>
        <end position="178"/>
    </location>
</feature>
<keyword evidence="3" id="KW-1185">Reference proteome</keyword>
<name>A0A0V8IPS9_9MICC</name>
<evidence type="ECO:0000256" key="1">
    <source>
        <dbReference type="SAM" id="MobiDB-lite"/>
    </source>
</evidence>
<dbReference type="InterPro" id="IPR023393">
    <property type="entry name" value="START-like_dom_sf"/>
</dbReference>
<protein>
    <submittedName>
        <fullName evidence="2">Polyketide cyclase</fullName>
    </submittedName>
</protein>
<organism evidence="2 3">
    <name type="scientific">Pseudarthrobacter enclensis</name>
    <dbReference type="NCBI Taxonomy" id="993070"/>
    <lineage>
        <taxon>Bacteria</taxon>
        <taxon>Bacillati</taxon>
        <taxon>Actinomycetota</taxon>
        <taxon>Actinomycetes</taxon>
        <taxon>Micrococcales</taxon>
        <taxon>Micrococcaceae</taxon>
        <taxon>Pseudarthrobacter</taxon>
    </lineage>
</organism>
<dbReference type="Gene3D" id="3.30.530.20">
    <property type="match status" value="1"/>
</dbReference>
<feature type="compositionally biased region" description="Basic and acidic residues" evidence="1">
    <location>
        <begin position="157"/>
        <end position="178"/>
    </location>
</feature>
<sequence length="178" mass="20144">MPQVRAERHVRTDPETAFAFSQTTGTFRLRWDPFISGQRFLDGATRAGKGVRTRTRSRLGLVMVSEYVSYAPPRNVGMTMVSGPWFFENFGGGWRFTADDGGTRAVWKYTFSCRPALLRPLMERIGTWLLGREIEKRIEAFARACEDPGLQAGFRELQSRQARETPDGSGRDATATER</sequence>
<dbReference type="EMBL" id="LNQM01000003">
    <property type="protein sequence ID" value="KSU76797.1"/>
    <property type="molecule type" value="Genomic_DNA"/>
</dbReference>
<comment type="caution">
    <text evidence="2">The sequence shown here is derived from an EMBL/GenBank/DDBJ whole genome shotgun (WGS) entry which is preliminary data.</text>
</comment>
<dbReference type="Proteomes" id="UP000053199">
    <property type="component" value="Unassembled WGS sequence"/>
</dbReference>
<dbReference type="AlphaFoldDB" id="A0A0V8IPS9"/>
<reference evidence="2 3" key="1">
    <citation type="journal article" date="2014" name="Arch. Microbiol.">
        <title>Arthrobacter enclensis sp. nov., isolated from sediment sample.</title>
        <authorList>
            <person name="Dastager S.G."/>
            <person name="Liu Q."/>
            <person name="Tang S.K."/>
            <person name="Krishnamurthi S."/>
            <person name="Lee J.C."/>
            <person name="Li W.J."/>
        </authorList>
    </citation>
    <scope>NUCLEOTIDE SEQUENCE [LARGE SCALE GENOMIC DNA]</scope>
    <source>
        <strain evidence="2 3">NIO-1008</strain>
    </source>
</reference>
<dbReference type="RefSeq" id="WP_058267868.1">
    <property type="nucleotide sequence ID" value="NZ_FMAZ01000003.1"/>
</dbReference>